<organism evidence="1 2">
    <name type="scientific">Candidatus Contendobacter odensis Run_B_J11</name>
    <dbReference type="NCBI Taxonomy" id="1400861"/>
    <lineage>
        <taxon>Bacteria</taxon>
        <taxon>Pseudomonadati</taxon>
        <taxon>Pseudomonadota</taxon>
        <taxon>Gammaproteobacteria</taxon>
        <taxon>Candidatus Competibacteraceae</taxon>
        <taxon>Candidatus Contendibacter</taxon>
    </lineage>
</organism>
<dbReference type="RefSeq" id="WP_034430910.1">
    <property type="nucleotide sequence ID" value="NZ_CBTK010000043.1"/>
</dbReference>
<evidence type="ECO:0008006" key="3">
    <source>
        <dbReference type="Google" id="ProtNLM"/>
    </source>
</evidence>
<keyword evidence="2" id="KW-1185">Reference proteome</keyword>
<accession>A0A7U7G8U7</accession>
<sequence>MSQYDALAATAWRMIKAKGAVITLRQKLTGAYNPVTQAETGGGTTDTAVYAVLLPPGNSRELAPGTLVTRNIMEAWIATAGVSVPPQPGDLLVTASGILWTILTVTEYAPDGDSLIAWRAYVER</sequence>
<evidence type="ECO:0000313" key="1">
    <source>
        <dbReference type="EMBL" id="CDH43847.1"/>
    </source>
</evidence>
<proteinExistence type="predicted"/>
<dbReference type="EMBL" id="CBTK010000043">
    <property type="protein sequence ID" value="CDH43847.1"/>
    <property type="molecule type" value="Genomic_DNA"/>
</dbReference>
<reference evidence="1 2" key="1">
    <citation type="journal article" date="2014" name="ISME J.">
        <title>Candidatus Competibacter-lineage genomes retrieved from metagenomes reveal functional metabolic diversity.</title>
        <authorList>
            <person name="McIlroy S.J."/>
            <person name="Albertsen M."/>
            <person name="Andresen E.K."/>
            <person name="Saunders A.M."/>
            <person name="Kristiansen R."/>
            <person name="Stokholm-Bjerregaard M."/>
            <person name="Nielsen K.L."/>
            <person name="Nielsen P.H."/>
        </authorList>
    </citation>
    <scope>NUCLEOTIDE SEQUENCE [LARGE SCALE GENOMIC DNA]</scope>
    <source>
        <strain evidence="1 2">Run_B_J11</strain>
    </source>
</reference>
<name>A0A7U7G8U7_9GAMM</name>
<dbReference type="Proteomes" id="UP000019184">
    <property type="component" value="Unassembled WGS sequence"/>
</dbReference>
<gene>
    <name evidence="1" type="ORF">BN874_1370012</name>
</gene>
<dbReference type="AlphaFoldDB" id="A0A7U7G8U7"/>
<comment type="caution">
    <text evidence="1">The sequence shown here is derived from an EMBL/GenBank/DDBJ whole genome shotgun (WGS) entry which is preliminary data.</text>
</comment>
<evidence type="ECO:0000313" key="2">
    <source>
        <dbReference type="Proteomes" id="UP000019184"/>
    </source>
</evidence>
<protein>
    <recommendedName>
        <fullName evidence="3">Phage tail protein</fullName>
    </recommendedName>
</protein>